<dbReference type="AlphaFoldDB" id="A0A8X6TUR2"/>
<evidence type="ECO:0000313" key="1">
    <source>
        <dbReference type="EMBL" id="GFT48268.1"/>
    </source>
</evidence>
<dbReference type="Proteomes" id="UP000887013">
    <property type="component" value="Unassembled WGS sequence"/>
</dbReference>
<accession>A0A8X6TUR2</accession>
<organism evidence="1 2">
    <name type="scientific">Nephila pilipes</name>
    <name type="common">Giant wood spider</name>
    <name type="synonym">Nephila maculata</name>
    <dbReference type="NCBI Taxonomy" id="299642"/>
    <lineage>
        <taxon>Eukaryota</taxon>
        <taxon>Metazoa</taxon>
        <taxon>Ecdysozoa</taxon>
        <taxon>Arthropoda</taxon>
        <taxon>Chelicerata</taxon>
        <taxon>Arachnida</taxon>
        <taxon>Araneae</taxon>
        <taxon>Araneomorphae</taxon>
        <taxon>Entelegynae</taxon>
        <taxon>Araneoidea</taxon>
        <taxon>Nephilidae</taxon>
        <taxon>Nephila</taxon>
    </lineage>
</organism>
<reference evidence="1" key="1">
    <citation type="submission" date="2020-08" db="EMBL/GenBank/DDBJ databases">
        <title>Multicomponent nature underlies the extraordinary mechanical properties of spider dragline silk.</title>
        <authorList>
            <person name="Kono N."/>
            <person name="Nakamura H."/>
            <person name="Mori M."/>
            <person name="Yoshida Y."/>
            <person name="Ohtoshi R."/>
            <person name="Malay A.D."/>
            <person name="Moran D.A.P."/>
            <person name="Tomita M."/>
            <person name="Numata K."/>
            <person name="Arakawa K."/>
        </authorList>
    </citation>
    <scope>NUCLEOTIDE SEQUENCE</scope>
</reference>
<dbReference type="EMBL" id="BMAW01016266">
    <property type="protein sequence ID" value="GFT48268.1"/>
    <property type="molecule type" value="Genomic_DNA"/>
</dbReference>
<protein>
    <submittedName>
        <fullName evidence="1">Uncharacterized protein</fullName>
    </submittedName>
</protein>
<name>A0A8X6TUR2_NEPPI</name>
<evidence type="ECO:0000313" key="2">
    <source>
        <dbReference type="Proteomes" id="UP000887013"/>
    </source>
</evidence>
<comment type="caution">
    <text evidence="1">The sequence shown here is derived from an EMBL/GenBank/DDBJ whole genome shotgun (WGS) entry which is preliminary data.</text>
</comment>
<sequence length="117" mass="13760">MENWPLYCIYASKTLISKTIPYWVHGSRSSTIKLEKRVNHRILTVGSCLLLDLFLEELWEDHHKMVQDNWSVKKSSKLLEEFDTSSLQMQTTCELSVYFNNPVLKLKDAPLKVYHDN</sequence>
<keyword evidence="2" id="KW-1185">Reference proteome</keyword>
<proteinExistence type="predicted"/>
<gene>
    <name evidence="1" type="ORF">NPIL_265041</name>
</gene>